<dbReference type="PANTHER" id="PTHR46148">
    <property type="entry name" value="CHROMO DOMAIN-CONTAINING PROTEIN"/>
    <property type="match status" value="1"/>
</dbReference>
<accession>A0AAP0KR78</accession>
<evidence type="ECO:0000313" key="2">
    <source>
        <dbReference type="EMBL" id="KAK9155865.1"/>
    </source>
</evidence>
<dbReference type="InterPro" id="IPR056924">
    <property type="entry name" value="SH3_Tf2-1"/>
</dbReference>
<comment type="caution">
    <text evidence="2">The sequence shown here is derived from an EMBL/GenBank/DDBJ whole genome shotgun (WGS) entry which is preliminary data.</text>
</comment>
<feature type="domain" description="Tf2-1-like SH3-like" evidence="1">
    <location>
        <begin position="20"/>
        <end position="83"/>
    </location>
</feature>
<name>A0AAP0KR78_9MAGN</name>
<organism evidence="2 3">
    <name type="scientific">Stephania japonica</name>
    <dbReference type="NCBI Taxonomy" id="461633"/>
    <lineage>
        <taxon>Eukaryota</taxon>
        <taxon>Viridiplantae</taxon>
        <taxon>Streptophyta</taxon>
        <taxon>Embryophyta</taxon>
        <taxon>Tracheophyta</taxon>
        <taxon>Spermatophyta</taxon>
        <taxon>Magnoliopsida</taxon>
        <taxon>Ranunculales</taxon>
        <taxon>Menispermaceae</taxon>
        <taxon>Menispermoideae</taxon>
        <taxon>Cissampelideae</taxon>
        <taxon>Stephania</taxon>
    </lineage>
</organism>
<sequence length="172" mass="20824">MRQKRYADRHHRFLEYSKDDYVLLKVSPMKGLYRFGLRGKLAPRYIGPFRILARIGPVAYRLDLPPQLAGVHNVFHVSMLRKAETRFTPRVDWNEFDLREDLSYDEQPIQILDHKIQKLRTKEISLVKVKWQFHGNEELTWERESYMREQFPFLFEVSGNLLFFKFRGRNTF</sequence>
<gene>
    <name evidence="2" type="ORF">Sjap_003345</name>
</gene>
<dbReference type="InterPro" id="IPR016197">
    <property type="entry name" value="Chromo-like_dom_sf"/>
</dbReference>
<dbReference type="PANTHER" id="PTHR46148:SF60">
    <property type="entry name" value="CHROMO DOMAIN-CONTAINING PROTEIN"/>
    <property type="match status" value="1"/>
</dbReference>
<evidence type="ECO:0000313" key="3">
    <source>
        <dbReference type="Proteomes" id="UP001417504"/>
    </source>
</evidence>
<protein>
    <recommendedName>
        <fullName evidence="1">Tf2-1-like SH3-like domain-containing protein</fullName>
    </recommendedName>
</protein>
<dbReference type="Pfam" id="PF24626">
    <property type="entry name" value="SH3_Tf2-1"/>
    <property type="match status" value="1"/>
</dbReference>
<dbReference type="SUPFAM" id="SSF54160">
    <property type="entry name" value="Chromo domain-like"/>
    <property type="match status" value="1"/>
</dbReference>
<keyword evidence="3" id="KW-1185">Reference proteome</keyword>
<proteinExistence type="predicted"/>
<evidence type="ECO:0000259" key="1">
    <source>
        <dbReference type="Pfam" id="PF24626"/>
    </source>
</evidence>
<reference evidence="2 3" key="1">
    <citation type="submission" date="2024-01" db="EMBL/GenBank/DDBJ databases">
        <title>Genome assemblies of Stephania.</title>
        <authorList>
            <person name="Yang L."/>
        </authorList>
    </citation>
    <scope>NUCLEOTIDE SEQUENCE [LARGE SCALE GENOMIC DNA]</scope>
    <source>
        <strain evidence="2">QJT</strain>
        <tissue evidence="2">Leaf</tissue>
    </source>
</reference>
<dbReference type="Proteomes" id="UP001417504">
    <property type="component" value="Unassembled WGS sequence"/>
</dbReference>
<dbReference type="EMBL" id="JBBNAE010000001">
    <property type="protein sequence ID" value="KAK9155865.1"/>
    <property type="molecule type" value="Genomic_DNA"/>
</dbReference>
<dbReference type="AlphaFoldDB" id="A0AAP0KR78"/>